<proteinExistence type="inferred from homology"/>
<keyword evidence="2" id="KW-0472">Membrane</keyword>
<dbReference type="InterPro" id="IPR017853">
    <property type="entry name" value="GH"/>
</dbReference>
<dbReference type="Proteomes" id="UP000294854">
    <property type="component" value="Unassembled WGS sequence"/>
</dbReference>
<accession>A0A4R5NNZ1</accession>
<evidence type="ECO:0008006" key="5">
    <source>
        <dbReference type="Google" id="ProtNLM"/>
    </source>
</evidence>
<dbReference type="PANTHER" id="PTHR34135">
    <property type="entry name" value="LYSOZYME"/>
    <property type="match status" value="1"/>
</dbReference>
<dbReference type="Gene3D" id="3.20.20.80">
    <property type="entry name" value="Glycosidases"/>
    <property type="match status" value="1"/>
</dbReference>
<dbReference type="GO" id="GO:0009253">
    <property type="term" value="P:peptidoglycan catabolic process"/>
    <property type="evidence" value="ECO:0007669"/>
    <property type="project" value="InterPro"/>
</dbReference>
<dbReference type="PANTHER" id="PTHR34135:SF2">
    <property type="entry name" value="LYSOZYME"/>
    <property type="match status" value="1"/>
</dbReference>
<dbReference type="STRING" id="1122149.FD44_GL000087"/>
<comment type="caution">
    <text evidence="3">The sequence shown here is derived from an EMBL/GenBank/DDBJ whole genome shotgun (WGS) entry which is preliminary data.</text>
</comment>
<evidence type="ECO:0000313" key="4">
    <source>
        <dbReference type="Proteomes" id="UP000294854"/>
    </source>
</evidence>
<dbReference type="OrthoDB" id="2151413at2"/>
<dbReference type="Pfam" id="PF01183">
    <property type="entry name" value="Glyco_hydro_25"/>
    <property type="match status" value="1"/>
</dbReference>
<name>A0A4R5NNZ1_9LACO</name>
<reference evidence="3 4" key="1">
    <citation type="journal article" date="2019" name="Appl. Microbiol. Biotechnol.">
        <title>Uncovering carbohydrate metabolism through a genotype-phenotype association study of 56 lactic acid bacteria genomes.</title>
        <authorList>
            <person name="Buron-Moles G."/>
            <person name="Chailyan A."/>
            <person name="Dolejs I."/>
            <person name="Forster J."/>
            <person name="Miks M.H."/>
        </authorList>
    </citation>
    <scope>NUCLEOTIDE SEQUENCE [LARGE SCALE GENOMIC DNA]</scope>
    <source>
        <strain evidence="3 4">ATCC 49373</strain>
    </source>
</reference>
<evidence type="ECO:0000256" key="2">
    <source>
        <dbReference type="SAM" id="Phobius"/>
    </source>
</evidence>
<keyword evidence="2" id="KW-1133">Transmembrane helix</keyword>
<dbReference type="InterPro" id="IPR002053">
    <property type="entry name" value="Glyco_hydro_25"/>
</dbReference>
<keyword evidence="4" id="KW-1185">Reference proteome</keyword>
<dbReference type="SUPFAM" id="SSF51445">
    <property type="entry name" value="(Trans)glycosidases"/>
    <property type="match status" value="1"/>
</dbReference>
<dbReference type="GO" id="GO:0003796">
    <property type="term" value="F:lysozyme activity"/>
    <property type="evidence" value="ECO:0007669"/>
    <property type="project" value="InterPro"/>
</dbReference>
<gene>
    <name evidence="3" type="ORF">C5L31_001445</name>
</gene>
<dbReference type="PROSITE" id="PS51904">
    <property type="entry name" value="GLYCOSYL_HYDROL_F25_2"/>
    <property type="match status" value="1"/>
</dbReference>
<dbReference type="GO" id="GO:0016998">
    <property type="term" value="P:cell wall macromolecule catabolic process"/>
    <property type="evidence" value="ECO:0007669"/>
    <property type="project" value="InterPro"/>
</dbReference>
<evidence type="ECO:0000256" key="1">
    <source>
        <dbReference type="ARBA" id="ARBA00010646"/>
    </source>
</evidence>
<sequence>MGKKVQPIYESTYRHRSTRRRTRILTVLILLIILIGGFWLFQKHQNKQLSHYPVKGVTLSQDDGYIDFHQLAQKGVKFTYLRASSGASFIDDQFSNSFSQFQGTDLKIGVYHMFSFSSSASAQYVNFRRAIGKSDGVLPIALQVSYYGSYSENSINQSAQQVKLKKLANLISTHYQRSVVIWTTDSIWHTWVKASVPKAAFWMADGKLKRTNDRMPFIEYNPKGKMTLSGSEQQVSQSVFTGNQKQWRNYLNAITNTK</sequence>
<dbReference type="EMBL" id="PUFO01000044">
    <property type="protein sequence ID" value="TDG78259.1"/>
    <property type="molecule type" value="Genomic_DNA"/>
</dbReference>
<dbReference type="RefSeq" id="WP_010619657.1">
    <property type="nucleotide sequence ID" value="NZ_PUFO01000044.1"/>
</dbReference>
<comment type="similarity">
    <text evidence="1">Belongs to the glycosyl hydrolase 25 family.</text>
</comment>
<dbReference type="GO" id="GO:0016052">
    <property type="term" value="P:carbohydrate catabolic process"/>
    <property type="evidence" value="ECO:0007669"/>
    <property type="project" value="TreeGrafter"/>
</dbReference>
<protein>
    <recommendedName>
        <fullName evidence="5">Lysozyme</fullName>
    </recommendedName>
</protein>
<feature type="transmembrane region" description="Helical" evidence="2">
    <location>
        <begin position="24"/>
        <end position="41"/>
    </location>
</feature>
<organism evidence="3 4">
    <name type="scientific">Secundilactobacillus malefermentans</name>
    <dbReference type="NCBI Taxonomy" id="176292"/>
    <lineage>
        <taxon>Bacteria</taxon>
        <taxon>Bacillati</taxon>
        <taxon>Bacillota</taxon>
        <taxon>Bacilli</taxon>
        <taxon>Lactobacillales</taxon>
        <taxon>Lactobacillaceae</taxon>
        <taxon>Secundilactobacillus</taxon>
    </lineage>
</organism>
<evidence type="ECO:0000313" key="3">
    <source>
        <dbReference type="EMBL" id="TDG78259.1"/>
    </source>
</evidence>
<dbReference type="AlphaFoldDB" id="A0A4R5NNZ1"/>
<keyword evidence="2" id="KW-0812">Transmembrane</keyword>